<keyword evidence="3 5" id="KW-1133">Transmembrane helix</keyword>
<evidence type="ECO:0000313" key="6">
    <source>
        <dbReference type="EMBL" id="SCM75629.1"/>
    </source>
</evidence>
<proteinExistence type="predicted"/>
<dbReference type="PANTHER" id="PTHR30249:SF0">
    <property type="entry name" value="PLASTIDAL GLYCOLATE_GLYCERATE TRANSLOCATOR 1, CHLOROPLASTIC"/>
    <property type="match status" value="1"/>
</dbReference>
<reference evidence="6" key="1">
    <citation type="submission" date="2016-08" db="EMBL/GenBank/DDBJ databases">
        <authorList>
            <person name="Seilhamer J.J."/>
        </authorList>
    </citation>
    <scope>NUCLEOTIDE SEQUENCE</scope>
    <source>
        <strain evidence="6">86</strain>
    </source>
</reference>
<organism evidence="6">
    <name type="scientific">uncultured Pleomorphomonas sp</name>
    <dbReference type="NCBI Taxonomy" id="442121"/>
    <lineage>
        <taxon>Bacteria</taxon>
        <taxon>Pseudomonadati</taxon>
        <taxon>Pseudomonadota</taxon>
        <taxon>Alphaproteobacteria</taxon>
        <taxon>Hyphomicrobiales</taxon>
        <taxon>Pleomorphomonadaceae</taxon>
        <taxon>Pleomorphomonas</taxon>
        <taxon>environmental samples</taxon>
    </lineage>
</organism>
<keyword evidence="2 5" id="KW-0812">Transmembrane</keyword>
<feature type="transmembrane region" description="Helical" evidence="5">
    <location>
        <begin position="106"/>
        <end position="129"/>
    </location>
</feature>
<dbReference type="Pfam" id="PF04172">
    <property type="entry name" value="LrgB"/>
    <property type="match status" value="1"/>
</dbReference>
<name>A0A212LE44_9HYPH</name>
<dbReference type="GO" id="GO:0016020">
    <property type="term" value="C:membrane"/>
    <property type="evidence" value="ECO:0007669"/>
    <property type="project" value="UniProtKB-SubCell"/>
</dbReference>
<evidence type="ECO:0000256" key="1">
    <source>
        <dbReference type="ARBA" id="ARBA00004141"/>
    </source>
</evidence>
<evidence type="ECO:0000256" key="2">
    <source>
        <dbReference type="ARBA" id="ARBA00022692"/>
    </source>
</evidence>
<comment type="subcellular location">
    <subcellularLocation>
        <location evidence="1">Membrane</location>
        <topology evidence="1">Multi-pass membrane protein</topology>
    </subcellularLocation>
</comment>
<feature type="transmembrane region" description="Helical" evidence="5">
    <location>
        <begin position="76"/>
        <end position="94"/>
    </location>
</feature>
<sequence length="244" mass="25026">MTGPGLNAMDGLWAHLSGGALLWLTLTLGVYAIADRLSLLVQRNPLANPVLHSVWVIGVILVASGTPYQTYFDGAYFIHFLLGPSTVALALPLYENRRVVMRSLVPIVAALLVGSIATIGSVIICAAVFDLPAMITISSLPKSATSGVAMGISQSVGGDASLTAILVVATGIVGAVMATPLLNLLRIEDRRARGFAVGLAAHGVGTARAFQVHPLTGTFAGVAMSLNGLMTAVLVPLAASFIGG</sequence>
<feature type="transmembrane region" description="Helical" evidence="5">
    <location>
        <begin position="194"/>
        <end position="213"/>
    </location>
</feature>
<evidence type="ECO:0000256" key="5">
    <source>
        <dbReference type="SAM" id="Phobius"/>
    </source>
</evidence>
<feature type="transmembrane region" description="Helical" evidence="5">
    <location>
        <begin position="46"/>
        <end position="64"/>
    </location>
</feature>
<keyword evidence="4 5" id="KW-0472">Membrane</keyword>
<feature type="transmembrane region" description="Helical" evidence="5">
    <location>
        <begin position="12"/>
        <end position="34"/>
    </location>
</feature>
<dbReference type="EMBL" id="FMJD01000007">
    <property type="protein sequence ID" value="SCM75629.1"/>
    <property type="molecule type" value="Genomic_DNA"/>
</dbReference>
<accession>A0A212LE44</accession>
<gene>
    <name evidence="6" type="ORF">KL86PLE_30076</name>
</gene>
<dbReference type="AlphaFoldDB" id="A0A212LE44"/>
<evidence type="ECO:0000256" key="4">
    <source>
        <dbReference type="ARBA" id="ARBA00023136"/>
    </source>
</evidence>
<dbReference type="InterPro" id="IPR007300">
    <property type="entry name" value="CidB/LrgB"/>
</dbReference>
<evidence type="ECO:0000256" key="3">
    <source>
        <dbReference type="ARBA" id="ARBA00022989"/>
    </source>
</evidence>
<dbReference type="RefSeq" id="WP_288195990.1">
    <property type="nucleotide sequence ID" value="NZ_LT608334.1"/>
</dbReference>
<feature type="transmembrane region" description="Helical" evidence="5">
    <location>
        <begin position="160"/>
        <end position="182"/>
    </location>
</feature>
<dbReference type="PANTHER" id="PTHR30249">
    <property type="entry name" value="PUTATIVE SEROTONIN TRANSPORTER"/>
    <property type="match status" value="1"/>
</dbReference>
<feature type="transmembrane region" description="Helical" evidence="5">
    <location>
        <begin position="219"/>
        <end position="242"/>
    </location>
</feature>
<protein>
    <submittedName>
        <fullName evidence="6">Putative Inner membrane protein yohK</fullName>
    </submittedName>
</protein>